<dbReference type="Gene3D" id="2.120.10.70">
    <property type="entry name" value="Fucose-specific lectin"/>
    <property type="match status" value="1"/>
</dbReference>
<evidence type="ECO:0000259" key="1">
    <source>
        <dbReference type="Pfam" id="PF26607"/>
    </source>
</evidence>
<feature type="domain" description="PLL-like beta propeller" evidence="1">
    <location>
        <begin position="509"/>
        <end position="648"/>
    </location>
</feature>
<evidence type="ECO:0000313" key="3">
    <source>
        <dbReference type="Proteomes" id="UP000217343"/>
    </source>
</evidence>
<name>A0A250JZ86_9BACT</name>
<dbReference type="Pfam" id="PF26607">
    <property type="entry name" value="DUF8189"/>
    <property type="match status" value="1"/>
</dbReference>
<accession>A0A250JZ86</accession>
<keyword evidence="3" id="KW-1185">Reference proteome</keyword>
<organism evidence="2 3">
    <name type="scientific">Corallococcus macrosporus DSM 14697</name>
    <dbReference type="NCBI Taxonomy" id="1189310"/>
    <lineage>
        <taxon>Bacteria</taxon>
        <taxon>Pseudomonadati</taxon>
        <taxon>Myxococcota</taxon>
        <taxon>Myxococcia</taxon>
        <taxon>Myxococcales</taxon>
        <taxon>Cystobacterineae</taxon>
        <taxon>Myxococcaceae</taxon>
        <taxon>Corallococcus</taxon>
    </lineage>
</organism>
<dbReference type="OrthoDB" id="127107at2"/>
<evidence type="ECO:0000313" key="2">
    <source>
        <dbReference type="EMBL" id="ATB48792.1"/>
    </source>
</evidence>
<reference evidence="2 3" key="1">
    <citation type="submission" date="2017-06" db="EMBL/GenBank/DDBJ databases">
        <title>Sequencing and comparative analysis of myxobacterial genomes.</title>
        <authorList>
            <person name="Rupp O."/>
            <person name="Goesmann A."/>
            <person name="Sogaard-Andersen L."/>
        </authorList>
    </citation>
    <scope>NUCLEOTIDE SEQUENCE [LARGE SCALE GENOMIC DNA]</scope>
    <source>
        <strain evidence="2 3">DSM 14697</strain>
    </source>
</reference>
<gene>
    <name evidence="2" type="ORF">MYMAC_004423</name>
</gene>
<dbReference type="RefSeq" id="WP_095959560.1">
    <property type="nucleotide sequence ID" value="NZ_CP022203.1"/>
</dbReference>
<protein>
    <recommendedName>
        <fullName evidence="1">PLL-like beta propeller domain-containing protein</fullName>
    </recommendedName>
</protein>
<dbReference type="KEGG" id="mmas:MYMAC_004423"/>
<dbReference type="EMBL" id="CP022203">
    <property type="protein sequence ID" value="ATB48792.1"/>
    <property type="molecule type" value="Genomic_DNA"/>
</dbReference>
<sequence>MITKPIADPLANEHVLRVEPRMAPFGVEAEWRRRAHFFTGRAVSADALAMEQEHRAGRLALLGQHLTPGIVAGLEVHLERVESQTFLHVRPGNGIAVTGEDVIVRRQLRAPLGAIPLFPGHREPSTFSLEALANEVPPVDPLPFPRAAVLVLVPTTSVLPPPASQTDACEVDPGAYAFEDAVRTEGAALVLWGWPEGWDMPQDYSLRWRSRLVYSLFERERRRRSRALAPWEHLGVPIGLLGFEEGPAGPEVLFVDRHAVARAGGLPRARTPLMKSRGSPVLWQARILQFNDHLAELPPERLAQDKAILHFRRLPPVGVLPPDAVDYRAWTRRFFPDRFELEAVPIPLEQLDTVAMASAALEPLDITREERVRILVPVPGAVYEPGLLHDAPLDPAFLAAIEEGLQRLGGWLKRRLVVRARMSTLKDTLYGATGDHYPLADPEADPDEARYIPDAEPTNPTEDDYATEGETVPAAEVYLQDHFEPSWGLAVDARSDLLARPQGDPTPRMEFAGQLTSAPVVISTEDRAHVLFRGPFWTLGYRTFDGQSWSKVTPVLQGRVRSRSIPVVAMWPRGRLDVYFRDEQGNLHNTYLDTRLGNQSWSSPRMLASGVMGDAAAVSPSEGRTDVFYQALRGDVLSLWWMTVTATRVIRPKPFEPPVAFKGEPISAVVSRGQLMAFLLDAQRNIRQLTLPVDPSQGTEVWTDHSVGREFRWLKACASPDDGTVDLVALTGSSLLHRRFDGLVWSDWKDLGSGHSLTAALSAPGKGVLDVLSRAVNGRILYARFDGTTWTPWKTLGTEVARSAPAAIRRGEHLDVIVRARENLLWHRPVRSPLQTTQRKLGLRGLMRDLSDRIQRVDEAVDAAFLQVQSEIHRVRQLMLGSTASAVMTASPVLTDVAQAETRVATLTDVEKFIGVLNAKRKVNWSTVRFLEPTNLRDRLLRVSPVIGTLHSAMAIKREVLGKLFRLLSGMEFRLEGVQVPNVKVPPWRRSRVPPVTGEPTPTPIPEERINVPLSELRVLTTEDWSQVFTEYVAPRVPERADEATYFSMSVAQLEDVLAVLRNLEDRVLRYKEALEEGGQLVGVLQAHESRGGARLTVIGTEVAESRQDVMVARALLAEEQARLQRINTRRTQVLREHVRFLVFHRPREQVMDRATPVRALDTGIYESELPAALAETRAAPPELWALLQLLRDAPLAWFAQGPALFQRLDRLDLVQRTLEAARQRATVRVPPALPQITRAPSRSGEGVSRVFTAQSQRVSQARVVTANLELASLVHRGWAELVKLAEPITSFGDLMDTAHGRPDIAQAAARELENLAKVATYLYFLFGEVPPRVRMEWASLLSEYDAPWDLRDLGLLPQWNTLEVTGRRQLQELVDWLFAQMNPSRTEAVALMNDLVRSALLLASHAPVGEIVAGHLPKPAPARVGTVLDLHVDPARIRVGTHVLLASGGHTVQAVVEDLGTGTARARVFSTSAASVNLAEKTVAKFSEPEQRGGLLPTPRRTLRR</sequence>
<dbReference type="Proteomes" id="UP000217343">
    <property type="component" value="Chromosome"/>
</dbReference>
<dbReference type="InterPro" id="IPR058502">
    <property type="entry name" value="PLL-like_beta-prop"/>
</dbReference>
<dbReference type="SUPFAM" id="SSF89372">
    <property type="entry name" value="Fucose-specific lectin"/>
    <property type="match status" value="2"/>
</dbReference>
<proteinExistence type="predicted"/>